<accession>A0AAW5ZIU5</accession>
<organism evidence="2 3">
    <name type="scientific">Ralstonia solanacearum</name>
    <name type="common">Pseudomonas solanacearum</name>
    <dbReference type="NCBI Taxonomy" id="305"/>
    <lineage>
        <taxon>Bacteria</taxon>
        <taxon>Pseudomonadati</taxon>
        <taxon>Pseudomonadota</taxon>
        <taxon>Betaproteobacteria</taxon>
        <taxon>Burkholderiales</taxon>
        <taxon>Burkholderiaceae</taxon>
        <taxon>Ralstonia</taxon>
        <taxon>Ralstonia solanacearum species complex</taxon>
    </lineage>
</organism>
<evidence type="ECO:0000313" key="2">
    <source>
        <dbReference type="EMBL" id="MDB0569498.1"/>
    </source>
</evidence>
<dbReference type="Proteomes" id="UP001144050">
    <property type="component" value="Unassembled WGS sequence"/>
</dbReference>
<reference evidence="2" key="1">
    <citation type="submission" date="2021-09" db="EMBL/GenBank/DDBJ databases">
        <title>Genomic analysis of Ralstonia spp.</title>
        <authorList>
            <person name="Aburjaile F."/>
            <person name="Ariute J.C."/>
            <person name="Pais A.K.L."/>
            <person name="Albuquerque G.M.R."/>
            <person name="Silva A.M.F."/>
            <person name="Brenig B."/>
            <person name="Azevedo V."/>
            <person name="Matiuzzi M."/>
            <person name="Ramos R."/>
            <person name="Goes-Neto A."/>
            <person name="Soares S."/>
            <person name="Iseppon A.M.B."/>
            <person name="Souza E."/>
            <person name="Gama M."/>
        </authorList>
    </citation>
    <scope>NUCLEOTIDE SEQUENCE</scope>
    <source>
        <strain evidence="2">CCRMRs91</strain>
    </source>
</reference>
<feature type="region of interest" description="Disordered" evidence="1">
    <location>
        <begin position="33"/>
        <end position="73"/>
    </location>
</feature>
<sequence>MSPTDNLNPWVTYGSTGSGTLLGLAIDIASGGSLTGGRRTAGHGPGRGRAARRRGVGDGRRPCRQQHGGSRRFHLDFEQHAQHPRRPELLLRRTEVDLDRIPIVFTAGVLTRPVRPVARCRAPHDQHMLLATKYQTACCLKKLDSRCTGQN</sequence>
<comment type="caution">
    <text evidence="2">The sequence shown here is derived from an EMBL/GenBank/DDBJ whole genome shotgun (WGS) entry which is preliminary data.</text>
</comment>
<name>A0AAW5ZIU5_RALSL</name>
<dbReference type="AlphaFoldDB" id="A0AAW5ZIU5"/>
<proteinExistence type="predicted"/>
<protein>
    <submittedName>
        <fullName evidence="2">Uncharacterized protein</fullName>
    </submittedName>
</protein>
<evidence type="ECO:0000256" key="1">
    <source>
        <dbReference type="SAM" id="MobiDB-lite"/>
    </source>
</evidence>
<evidence type="ECO:0000313" key="3">
    <source>
        <dbReference type="Proteomes" id="UP001144050"/>
    </source>
</evidence>
<gene>
    <name evidence="2" type="ORF">LBW59_01750</name>
</gene>
<dbReference type="EMBL" id="JAIVFG010000002">
    <property type="protein sequence ID" value="MDB0569498.1"/>
    <property type="molecule type" value="Genomic_DNA"/>
</dbReference>